<evidence type="ECO:0000256" key="1">
    <source>
        <dbReference type="SAM" id="MobiDB-lite"/>
    </source>
</evidence>
<feature type="transmembrane region" description="Helical" evidence="2">
    <location>
        <begin position="529"/>
        <end position="550"/>
    </location>
</feature>
<dbReference type="GO" id="GO:0016757">
    <property type="term" value="F:glycosyltransferase activity"/>
    <property type="evidence" value="ECO:0007669"/>
    <property type="project" value="UniProtKB-KW"/>
</dbReference>
<keyword evidence="3" id="KW-0328">Glycosyltransferase</keyword>
<accession>A0ABV6VT81</accession>
<keyword evidence="2" id="KW-0472">Membrane</keyword>
<keyword evidence="2" id="KW-0812">Transmembrane</keyword>
<gene>
    <name evidence="3" type="ORF">ACEZDE_09770</name>
</gene>
<comment type="caution">
    <text evidence="3">The sequence shown here is derived from an EMBL/GenBank/DDBJ whole genome shotgun (WGS) entry which is preliminary data.</text>
</comment>
<feature type="transmembrane region" description="Helical" evidence="2">
    <location>
        <begin position="619"/>
        <end position="637"/>
    </location>
</feature>
<sequence>MTATATTPYGQPAPGRPPAYPRHLVTAVLVSHDGARWLPQALNGLLGQDRPVQRVLAADTGSGDASMQLLADALGVPSVHQFGRRTGFGTAVNETVKATLPLRAEDLPYVISASGYDPVSGTHDQFGDPLGHHDELAADQLLAGGSVEPIEWLWLLHDDCEPHPDALRRMLQVAETTPSAAVIGPKLRSWYDRRQLLEVGVSIARSGRRWTGLDRREQDQGQRDQVRPVLSVSTAGMLIRRDVFEELGGFDKSLPLMRDDVDLCWRVAAAGHRTVVAPDAILRHAEAASRERRPIDCARSDRPHRIDKAGAVYTLLANSRTLMLPYLMLRITLSTVVRALGYLLGKTPGQAMDEFAGFAHVLLRFGRVIAGRARRSRSRRPDALDDRSLFPAPGASARATIENLVAEFAGKTGNEAISSRHGSVESGPVDDDSEFLEIEQFARLKRIARKPAPVLFAGLLLLTLVASRNLLGSGALYGGALLPTPGGASDLWSQYAASWQANGVGTAGGSPPYLGVLALLSSIFLGNPVLAVGALLILSVPLAGVSAYLVSRPLIESRLVRAWASAGYALLPAATGALAQGRIGTAVLAVLLPPLARAAAVAVGLGIRRETAAKGVRPGWRSAWVAALLLTLSTAFVPLAWMLGLLLALGALLAAFLRGGAFGSGAEALRSLGARCLVIVGTPLLILAPWSLGLLTHPARLLLEAGIPGAVGPTATPTGLLLLDPGGSGTVPGLLVVGIVLAALAALLRADRRRAVVAAWGAAAIGILGAVLTGTTKVAPGPGAQAVSAWAGPATLLAGVALLSAAAIGADGARGRVAGIDFGWRQPVAALVVVVAALAPVAAAGWWVVRGADGPLQRGSGQLVPAFIAEQAATVDQIRTLVLTTGNDGGVVSYALARGAGPTVGSAETSAAAGPSSQLSSLVADLVAGAGGDQAGGLADYAIQYVLVQAPVSGQLTDTLNATAGLTRVNQQKAYSIWRVTDNVARAVIQSPADPGTGAAGAADVAVAAGPVGISTTVPAGPAGRTLRLADTADPAWHATLDGQALKPTTVNGWAQGFALPASGGKLVVDYTESPLHKGWIAGQAFLALVLLVLALPGRRDHNDDDLPDEGAAEQAAAEAPLPGSRRARRLAAEEGAAEQAPGGDPAAAPGRVPVGASGGPADPAGPAADSAADPGFPDQLPSETRPDLQPGAQPGTGAPYDTQQGVYAAVQQQPVEQSQQSPSQQPYGWDQYPAAAPYQEQQAYAAGQGYPPDQGYAADQGYVPQQQGYPGDPQYPGQPYYGEQQGYTAQPYGDPQYAPQEFDPQGQAQGQPYPQAGYGWPDGQVPPPPAQPPLPPDGGAYGSLPPDDPWLQGQDPQYDPQHHNDSGS</sequence>
<dbReference type="SUPFAM" id="SSF53448">
    <property type="entry name" value="Nucleotide-diphospho-sugar transferases"/>
    <property type="match status" value="1"/>
</dbReference>
<proteinExistence type="predicted"/>
<organism evidence="3 4">
    <name type="scientific">Streptacidiphilus cavernicola</name>
    <dbReference type="NCBI Taxonomy" id="3342716"/>
    <lineage>
        <taxon>Bacteria</taxon>
        <taxon>Bacillati</taxon>
        <taxon>Actinomycetota</taxon>
        <taxon>Actinomycetes</taxon>
        <taxon>Kitasatosporales</taxon>
        <taxon>Streptomycetaceae</taxon>
        <taxon>Streptacidiphilus</taxon>
    </lineage>
</organism>
<dbReference type="InterPro" id="IPR029044">
    <property type="entry name" value="Nucleotide-diphossugar_trans"/>
</dbReference>
<feature type="compositionally biased region" description="Pro residues" evidence="1">
    <location>
        <begin position="1325"/>
        <end position="1337"/>
    </location>
</feature>
<reference evidence="3 4" key="1">
    <citation type="submission" date="2024-09" db="EMBL/GenBank/DDBJ databases">
        <authorList>
            <person name="Lee S.D."/>
        </authorList>
    </citation>
    <scope>NUCLEOTIDE SEQUENCE [LARGE SCALE GENOMIC DNA]</scope>
    <source>
        <strain evidence="3 4">N8-3</strain>
    </source>
</reference>
<feature type="transmembrane region" description="Helical" evidence="2">
    <location>
        <begin position="586"/>
        <end position="607"/>
    </location>
</feature>
<dbReference type="RefSeq" id="WP_380534606.1">
    <property type="nucleotide sequence ID" value="NZ_JBHFAB010000006.1"/>
</dbReference>
<dbReference type="PANTHER" id="PTHR43685">
    <property type="entry name" value="GLYCOSYLTRANSFERASE"/>
    <property type="match status" value="1"/>
</dbReference>
<feature type="compositionally biased region" description="Low complexity" evidence="1">
    <location>
        <begin position="1134"/>
        <end position="1179"/>
    </location>
</feature>
<dbReference type="Proteomes" id="UP001592531">
    <property type="component" value="Unassembled WGS sequence"/>
</dbReference>
<keyword evidence="4" id="KW-1185">Reference proteome</keyword>
<evidence type="ECO:0000313" key="4">
    <source>
        <dbReference type="Proteomes" id="UP001592531"/>
    </source>
</evidence>
<dbReference type="Gene3D" id="3.90.550.10">
    <property type="entry name" value="Spore Coat Polysaccharide Biosynthesis Protein SpsA, Chain A"/>
    <property type="match status" value="1"/>
</dbReference>
<dbReference type="PANTHER" id="PTHR43685:SF3">
    <property type="entry name" value="SLR2126 PROTEIN"/>
    <property type="match status" value="1"/>
</dbReference>
<feature type="compositionally biased region" description="Low complexity" evidence="1">
    <location>
        <begin position="1261"/>
        <end position="1288"/>
    </location>
</feature>
<feature type="compositionally biased region" description="Low complexity" evidence="1">
    <location>
        <begin position="1211"/>
        <end position="1253"/>
    </location>
</feature>
<keyword evidence="2" id="KW-1133">Transmembrane helix</keyword>
<dbReference type="InterPro" id="IPR050834">
    <property type="entry name" value="Glycosyltransf_2"/>
</dbReference>
<feature type="compositionally biased region" description="Low complexity" evidence="1">
    <location>
        <begin position="1305"/>
        <end position="1324"/>
    </location>
</feature>
<feature type="transmembrane region" description="Helical" evidence="2">
    <location>
        <begin position="562"/>
        <end position="580"/>
    </location>
</feature>
<evidence type="ECO:0000256" key="2">
    <source>
        <dbReference type="SAM" id="Phobius"/>
    </source>
</evidence>
<dbReference type="Pfam" id="PF13641">
    <property type="entry name" value="Glyco_tranf_2_3"/>
    <property type="match status" value="1"/>
</dbReference>
<feature type="transmembrane region" description="Helical" evidence="2">
    <location>
        <begin position="730"/>
        <end position="748"/>
    </location>
</feature>
<protein>
    <submittedName>
        <fullName evidence="3">Glycosyltransferase</fullName>
        <ecNumber evidence="3">2.4.-.-</ecNumber>
    </submittedName>
</protein>
<feature type="region of interest" description="Disordered" evidence="1">
    <location>
        <begin position="1103"/>
        <end position="1369"/>
    </location>
</feature>
<feature type="transmembrane region" description="Helical" evidence="2">
    <location>
        <begin position="828"/>
        <end position="849"/>
    </location>
</feature>
<dbReference type="EMBL" id="JBHFAB010000006">
    <property type="protein sequence ID" value="MFC1416930.1"/>
    <property type="molecule type" value="Genomic_DNA"/>
</dbReference>
<feature type="transmembrane region" description="Helical" evidence="2">
    <location>
        <begin position="787"/>
        <end position="808"/>
    </location>
</feature>
<evidence type="ECO:0000313" key="3">
    <source>
        <dbReference type="EMBL" id="MFC1416930.1"/>
    </source>
</evidence>
<name>A0ABV6VT81_9ACTN</name>
<feature type="transmembrane region" description="Helical" evidence="2">
    <location>
        <begin position="755"/>
        <end position="775"/>
    </location>
</feature>
<dbReference type="EC" id="2.4.-.-" evidence="3"/>
<feature type="transmembrane region" description="Helical" evidence="2">
    <location>
        <begin position="672"/>
        <end position="692"/>
    </location>
</feature>
<keyword evidence="3" id="KW-0808">Transferase</keyword>